<dbReference type="AlphaFoldDB" id="V4L0E1"/>
<dbReference type="CDD" id="cd22209">
    <property type="entry name" value="EMC10"/>
    <property type="match status" value="1"/>
</dbReference>
<evidence type="ECO:0000256" key="1">
    <source>
        <dbReference type="SAM" id="MobiDB-lite"/>
    </source>
</evidence>
<evidence type="ECO:0000313" key="2">
    <source>
        <dbReference type="EMBL" id="ESQ33188.1"/>
    </source>
</evidence>
<evidence type="ECO:0000313" key="3">
    <source>
        <dbReference type="Proteomes" id="UP000030689"/>
    </source>
</evidence>
<proteinExistence type="predicted"/>
<sequence>MKTLKDEELEKVEEYEDEGSIAISPNKLRFVGSKPLSLLLFPSLIHPRKRNLRRRNKTTVTMPKLTLLLFLTSLLFSTSSFAFQSDELLIDDEEFGLEGANPRSPEQVFTDSPASFSPPKQTPSIRKRYSDPDLDSKIQFTLEHAFGDSGFSSAGTFSARLKTWSHGGQTLTKLRFSRNDFSDEEKDAFKNLLKGDDFYRIRLPSSVVSPPGREFVTASVRARCLPRNGLDEHIVIHMDGANILAVSYGSPGSCPYPRQLKLPGKWSFNSHTILKSSEQAPRTPIFTEEILGSSENVESEAEVPVERSFWAKYWMYLIPLGLIVMNAVTQATNMAEEQPAGSQGQAAPAAIQRGSGSAATRRR</sequence>
<dbReference type="PANTHER" id="PTHR21397:SF5">
    <property type="entry name" value="GENOME ASSEMBLY, CHROMOSOME: A04"/>
    <property type="match status" value="1"/>
</dbReference>
<feature type="compositionally biased region" description="Polar residues" evidence="1">
    <location>
        <begin position="354"/>
        <end position="363"/>
    </location>
</feature>
<dbReference type="Pfam" id="PF21203">
    <property type="entry name" value="ECM10"/>
    <property type="match status" value="1"/>
</dbReference>
<reference evidence="2 3" key="1">
    <citation type="journal article" date="2013" name="Front. Plant Sci.">
        <title>The Reference Genome of the Halophytic Plant Eutrema salsugineum.</title>
        <authorList>
            <person name="Yang R."/>
            <person name="Jarvis D.E."/>
            <person name="Chen H."/>
            <person name="Beilstein M.A."/>
            <person name="Grimwood J."/>
            <person name="Jenkins J."/>
            <person name="Shu S."/>
            <person name="Prochnik S."/>
            <person name="Xin M."/>
            <person name="Ma C."/>
            <person name="Schmutz J."/>
            <person name="Wing R.A."/>
            <person name="Mitchell-Olds T."/>
            <person name="Schumaker K.S."/>
            <person name="Wang X."/>
        </authorList>
    </citation>
    <scope>NUCLEOTIDE SEQUENCE [LARGE SCALE GENOMIC DNA]</scope>
</reference>
<feature type="region of interest" description="Disordered" evidence="1">
    <location>
        <begin position="336"/>
        <end position="363"/>
    </location>
</feature>
<feature type="region of interest" description="Disordered" evidence="1">
    <location>
        <begin position="100"/>
        <end position="128"/>
    </location>
</feature>
<gene>
    <name evidence="2" type="ORF">EUTSA_v10004459mg</name>
</gene>
<feature type="compositionally biased region" description="Polar residues" evidence="1">
    <location>
        <begin position="107"/>
        <end position="124"/>
    </location>
</feature>
<dbReference type="Gramene" id="ESQ33188">
    <property type="protein sequence ID" value="ESQ33188"/>
    <property type="gene ID" value="EUTSA_v10004459mg"/>
</dbReference>
<evidence type="ECO:0008006" key="4">
    <source>
        <dbReference type="Google" id="ProtNLM"/>
    </source>
</evidence>
<protein>
    <recommendedName>
        <fullName evidence="4">ER membrane protein complex subunit 10</fullName>
    </recommendedName>
</protein>
<organism evidence="2 3">
    <name type="scientific">Eutrema salsugineum</name>
    <name type="common">Saltwater cress</name>
    <name type="synonym">Sisymbrium salsugineum</name>
    <dbReference type="NCBI Taxonomy" id="72664"/>
    <lineage>
        <taxon>Eukaryota</taxon>
        <taxon>Viridiplantae</taxon>
        <taxon>Streptophyta</taxon>
        <taxon>Embryophyta</taxon>
        <taxon>Tracheophyta</taxon>
        <taxon>Spermatophyta</taxon>
        <taxon>Magnoliopsida</taxon>
        <taxon>eudicotyledons</taxon>
        <taxon>Gunneridae</taxon>
        <taxon>Pentapetalae</taxon>
        <taxon>rosids</taxon>
        <taxon>malvids</taxon>
        <taxon>Brassicales</taxon>
        <taxon>Brassicaceae</taxon>
        <taxon>Eutremeae</taxon>
        <taxon>Eutrema</taxon>
    </lineage>
</organism>
<dbReference type="PANTHER" id="PTHR21397">
    <property type="entry name" value="CHROMATIN COMPLEXES SUBUNIT BAP18-RELATED"/>
    <property type="match status" value="1"/>
</dbReference>
<dbReference type="OMA" id="SCPYPRQ"/>
<accession>V4L0E1</accession>
<dbReference type="STRING" id="72664.V4L0E1"/>
<dbReference type="KEGG" id="eus:EUTSA_v10004459mg"/>
<keyword evidence="3" id="KW-1185">Reference proteome</keyword>
<dbReference type="Proteomes" id="UP000030689">
    <property type="component" value="Unassembled WGS sequence"/>
</dbReference>
<feature type="compositionally biased region" description="Low complexity" evidence="1">
    <location>
        <begin position="336"/>
        <end position="350"/>
    </location>
</feature>
<dbReference type="EMBL" id="KI517748">
    <property type="protein sequence ID" value="ESQ33188.1"/>
    <property type="molecule type" value="Genomic_DNA"/>
</dbReference>
<name>V4L0E1_EUTSA</name>
<dbReference type="eggNOG" id="KOG4827">
    <property type="taxonomic scope" value="Eukaryota"/>
</dbReference>